<proteinExistence type="predicted"/>
<organism evidence="3">
    <name type="scientific">Anguilla anguilla</name>
    <name type="common">European freshwater eel</name>
    <name type="synonym">Muraena anguilla</name>
    <dbReference type="NCBI Taxonomy" id="7936"/>
    <lineage>
        <taxon>Eukaryota</taxon>
        <taxon>Metazoa</taxon>
        <taxon>Chordata</taxon>
        <taxon>Craniata</taxon>
        <taxon>Vertebrata</taxon>
        <taxon>Euteleostomi</taxon>
        <taxon>Actinopterygii</taxon>
        <taxon>Neopterygii</taxon>
        <taxon>Teleostei</taxon>
        <taxon>Anguilliformes</taxon>
        <taxon>Anguillidae</taxon>
        <taxon>Anguilla</taxon>
    </lineage>
</organism>
<feature type="compositionally biased region" description="Polar residues" evidence="1">
    <location>
        <begin position="100"/>
        <end position="110"/>
    </location>
</feature>
<reference evidence="3" key="2">
    <citation type="journal article" date="2015" name="Fish Shellfish Immunol.">
        <title>Early steps in the European eel (Anguilla anguilla)-Vibrio vulnificus interaction in the gills: Role of the RtxA13 toxin.</title>
        <authorList>
            <person name="Callol A."/>
            <person name="Pajuelo D."/>
            <person name="Ebbesson L."/>
            <person name="Teles M."/>
            <person name="MacKenzie S."/>
            <person name="Amaro C."/>
        </authorList>
    </citation>
    <scope>NUCLEOTIDE SEQUENCE</scope>
</reference>
<protein>
    <submittedName>
        <fullName evidence="3">Uncharacterized protein</fullName>
    </submittedName>
</protein>
<accession>A0A0E9WQX0</accession>
<feature type="transmembrane region" description="Helical" evidence="2">
    <location>
        <begin position="7"/>
        <end position="26"/>
    </location>
</feature>
<sequence>MDERVRSNLWLFPVVHICFAFCKYVICSVCENRPCFNFLFIRLKLTLKSSGILKCLCFPSNGKNHMIVNKSRNWIQVELQISHHKRWLGSGECPTPPDHSMQNRTQSPMC</sequence>
<feature type="region of interest" description="Disordered" evidence="1">
    <location>
        <begin position="88"/>
        <end position="110"/>
    </location>
</feature>
<reference evidence="3" key="1">
    <citation type="submission" date="2014-11" db="EMBL/GenBank/DDBJ databases">
        <authorList>
            <person name="Amaro Gonzalez C."/>
        </authorList>
    </citation>
    <scope>NUCLEOTIDE SEQUENCE</scope>
</reference>
<evidence type="ECO:0000256" key="2">
    <source>
        <dbReference type="SAM" id="Phobius"/>
    </source>
</evidence>
<keyword evidence="2" id="KW-0812">Transmembrane</keyword>
<name>A0A0E9WQX0_ANGAN</name>
<evidence type="ECO:0000256" key="1">
    <source>
        <dbReference type="SAM" id="MobiDB-lite"/>
    </source>
</evidence>
<dbReference type="AlphaFoldDB" id="A0A0E9WQX0"/>
<keyword evidence="2" id="KW-0472">Membrane</keyword>
<evidence type="ECO:0000313" key="3">
    <source>
        <dbReference type="EMBL" id="JAH91848.1"/>
    </source>
</evidence>
<dbReference type="EMBL" id="GBXM01016729">
    <property type="protein sequence ID" value="JAH91848.1"/>
    <property type="molecule type" value="Transcribed_RNA"/>
</dbReference>
<keyword evidence="2" id="KW-1133">Transmembrane helix</keyword>